<dbReference type="Proteomes" id="UP000190274">
    <property type="component" value="Chromosome D"/>
</dbReference>
<feature type="region of interest" description="Disordered" evidence="1">
    <location>
        <begin position="1"/>
        <end position="21"/>
    </location>
</feature>
<dbReference type="AlphaFoldDB" id="A0A1G4J6H3"/>
<keyword evidence="3" id="KW-1185">Reference proteome</keyword>
<feature type="region of interest" description="Disordered" evidence="1">
    <location>
        <begin position="75"/>
        <end position="96"/>
    </location>
</feature>
<organism evidence="2 3">
    <name type="scientific">Lachancea dasiensis</name>
    <dbReference type="NCBI Taxonomy" id="1072105"/>
    <lineage>
        <taxon>Eukaryota</taxon>
        <taxon>Fungi</taxon>
        <taxon>Dikarya</taxon>
        <taxon>Ascomycota</taxon>
        <taxon>Saccharomycotina</taxon>
        <taxon>Saccharomycetes</taxon>
        <taxon>Saccharomycetales</taxon>
        <taxon>Saccharomycetaceae</taxon>
        <taxon>Lachancea</taxon>
    </lineage>
</organism>
<protein>
    <submittedName>
        <fullName evidence="2">LADA_0D07404g1_1</fullName>
    </submittedName>
</protein>
<dbReference type="OrthoDB" id="4035593at2759"/>
<feature type="compositionally biased region" description="Basic and acidic residues" evidence="1">
    <location>
        <begin position="76"/>
        <end position="89"/>
    </location>
</feature>
<gene>
    <name evidence="2" type="ORF">LADA_0D07404G</name>
</gene>
<sequence>MSGSLLRKITRQISPHHNPEGITFGKTKLLFDRKAPDSKPAQETYASTLVSKLADGLKYEVEHVERSVVPVSVLQHEQKPAKKKNEPTKPRSKARLTGERVAELVEAAAAAPEGMYW</sequence>
<evidence type="ECO:0000313" key="3">
    <source>
        <dbReference type="Proteomes" id="UP000190274"/>
    </source>
</evidence>
<name>A0A1G4J6H3_9SACH</name>
<accession>A0A1G4J6H3</accession>
<evidence type="ECO:0000313" key="2">
    <source>
        <dbReference type="EMBL" id="SCU85421.1"/>
    </source>
</evidence>
<proteinExistence type="predicted"/>
<evidence type="ECO:0000256" key="1">
    <source>
        <dbReference type="SAM" id="MobiDB-lite"/>
    </source>
</evidence>
<reference evidence="2 3" key="1">
    <citation type="submission" date="2016-03" db="EMBL/GenBank/DDBJ databases">
        <authorList>
            <person name="Devillers H."/>
        </authorList>
    </citation>
    <scope>NUCLEOTIDE SEQUENCE [LARGE SCALE GENOMIC DNA]</scope>
    <source>
        <strain evidence="2">CBS 10888</strain>
    </source>
</reference>
<dbReference type="EMBL" id="LT598454">
    <property type="protein sequence ID" value="SCU85421.1"/>
    <property type="molecule type" value="Genomic_DNA"/>
</dbReference>